<dbReference type="GO" id="GO:0015031">
    <property type="term" value="P:protein transport"/>
    <property type="evidence" value="ECO:0007669"/>
    <property type="project" value="UniProtKB-KW"/>
</dbReference>
<organism evidence="9 10">
    <name type="scientific">Dentiscutata erythropus</name>
    <dbReference type="NCBI Taxonomy" id="1348616"/>
    <lineage>
        <taxon>Eukaryota</taxon>
        <taxon>Fungi</taxon>
        <taxon>Fungi incertae sedis</taxon>
        <taxon>Mucoromycota</taxon>
        <taxon>Glomeromycotina</taxon>
        <taxon>Glomeromycetes</taxon>
        <taxon>Diversisporales</taxon>
        <taxon>Gigasporaceae</taxon>
        <taxon>Dentiscutata</taxon>
    </lineage>
</organism>
<keyword evidence="5 6" id="KW-0539">Nucleus</keyword>
<proteinExistence type="inferred from homology"/>
<dbReference type="OrthoDB" id="2196187at2759"/>
<keyword evidence="4 6" id="KW-0653">Protein transport</keyword>
<dbReference type="PANTHER" id="PTHR12730">
    <property type="entry name" value="HSDA/SDA1-RELATED"/>
    <property type="match status" value="1"/>
</dbReference>
<dbReference type="InterPro" id="IPR012977">
    <property type="entry name" value="SDA1_N"/>
</dbReference>
<sequence length="188" mass="21030">DVTMVLVIIAQASHGLIPPDVLEPVIKAITNNFVSDHCSNGVMAAGLNAIREICVRQPLAIDATLLQDLTEYRSDRDKSVMMAARSLIGLFREINPELLKRKDRIIADKVEGIELLEEYKQKMQEVENGWEILSNSTSEDDDEAEKKPSTLAMTNLLTPADFAKLNELKMEHKAELMVNGSKRKRSIV</sequence>
<dbReference type="Pfam" id="PF08158">
    <property type="entry name" value="SDA1_HEAT"/>
    <property type="match status" value="1"/>
</dbReference>
<dbReference type="PANTHER" id="PTHR12730:SF0">
    <property type="entry name" value="PROTEIN SDA1 HOMOLOG"/>
    <property type="match status" value="1"/>
</dbReference>
<keyword evidence="10" id="KW-1185">Reference proteome</keyword>
<feature type="domain" description="SDA1 middle" evidence="7">
    <location>
        <begin position="127"/>
        <end position="184"/>
    </location>
</feature>
<comment type="subcellular location">
    <subcellularLocation>
        <location evidence="6">Nucleus</location>
        <location evidence="6">Nucleolus</location>
    </subcellularLocation>
</comment>
<evidence type="ECO:0000313" key="9">
    <source>
        <dbReference type="EMBL" id="CAG8809421.1"/>
    </source>
</evidence>
<name>A0A9N9K676_9GLOM</name>
<evidence type="ECO:0000256" key="2">
    <source>
        <dbReference type="ARBA" id="ARBA00022448"/>
    </source>
</evidence>
<comment type="function">
    <text evidence="6">Required for 60S pre-ribosomal subunits export to the cytoplasm.</text>
</comment>
<feature type="domain" description="SDA1 N-terminal" evidence="8">
    <location>
        <begin position="1"/>
        <end position="75"/>
    </location>
</feature>
<reference evidence="9" key="1">
    <citation type="submission" date="2021-06" db="EMBL/GenBank/DDBJ databases">
        <authorList>
            <person name="Kallberg Y."/>
            <person name="Tangrot J."/>
            <person name="Rosling A."/>
        </authorList>
    </citation>
    <scope>NUCLEOTIDE SEQUENCE</scope>
    <source>
        <strain evidence="9">MA453B</strain>
    </source>
</reference>
<protein>
    <recommendedName>
        <fullName evidence="6">Protein SDA1</fullName>
    </recommendedName>
</protein>
<dbReference type="InterPro" id="IPR016024">
    <property type="entry name" value="ARM-type_fold"/>
</dbReference>
<dbReference type="Pfam" id="PF05285">
    <property type="entry name" value="SDA1_dom"/>
    <property type="match status" value="1"/>
</dbReference>
<evidence type="ECO:0000256" key="1">
    <source>
        <dbReference type="ARBA" id="ARBA00005783"/>
    </source>
</evidence>
<evidence type="ECO:0000256" key="3">
    <source>
        <dbReference type="ARBA" id="ARBA00022517"/>
    </source>
</evidence>
<dbReference type="EMBL" id="CAJVPY010045074">
    <property type="protein sequence ID" value="CAG8809421.1"/>
    <property type="molecule type" value="Genomic_DNA"/>
</dbReference>
<comment type="similarity">
    <text evidence="1 6">Belongs to the SDA1 family.</text>
</comment>
<keyword evidence="2 6" id="KW-0813">Transport</keyword>
<feature type="non-terminal residue" evidence="9">
    <location>
        <position position="188"/>
    </location>
</feature>
<comment type="caution">
    <text evidence="9">The sequence shown here is derived from an EMBL/GenBank/DDBJ whole genome shotgun (WGS) entry which is preliminary data.</text>
</comment>
<evidence type="ECO:0000259" key="8">
    <source>
        <dbReference type="Pfam" id="PF08158"/>
    </source>
</evidence>
<accession>A0A9N9K676</accession>
<dbReference type="GO" id="GO:0042273">
    <property type="term" value="P:ribosomal large subunit biogenesis"/>
    <property type="evidence" value="ECO:0007669"/>
    <property type="project" value="UniProtKB-UniRule"/>
</dbReference>
<keyword evidence="3 6" id="KW-0690">Ribosome biogenesis</keyword>
<dbReference type="SUPFAM" id="SSF48371">
    <property type="entry name" value="ARM repeat"/>
    <property type="match status" value="1"/>
</dbReference>
<dbReference type="AlphaFoldDB" id="A0A9N9K676"/>
<dbReference type="InterPro" id="IPR027312">
    <property type="entry name" value="Sda1"/>
</dbReference>
<dbReference type="GO" id="GO:0000055">
    <property type="term" value="P:ribosomal large subunit export from nucleus"/>
    <property type="evidence" value="ECO:0007669"/>
    <property type="project" value="UniProtKB-UniRule"/>
</dbReference>
<evidence type="ECO:0000313" key="10">
    <source>
        <dbReference type="Proteomes" id="UP000789405"/>
    </source>
</evidence>
<feature type="non-terminal residue" evidence="9">
    <location>
        <position position="1"/>
    </location>
</feature>
<evidence type="ECO:0000259" key="7">
    <source>
        <dbReference type="Pfam" id="PF05285"/>
    </source>
</evidence>
<evidence type="ECO:0000256" key="6">
    <source>
        <dbReference type="RuleBase" id="RU365057"/>
    </source>
</evidence>
<evidence type="ECO:0000256" key="4">
    <source>
        <dbReference type="ARBA" id="ARBA00022927"/>
    </source>
</evidence>
<evidence type="ECO:0000256" key="5">
    <source>
        <dbReference type="ARBA" id="ARBA00023242"/>
    </source>
</evidence>
<dbReference type="InterPro" id="IPR007949">
    <property type="entry name" value="SDA1_MD"/>
</dbReference>
<dbReference type="GO" id="GO:0005730">
    <property type="term" value="C:nucleolus"/>
    <property type="evidence" value="ECO:0007669"/>
    <property type="project" value="UniProtKB-SubCell"/>
</dbReference>
<dbReference type="Proteomes" id="UP000789405">
    <property type="component" value="Unassembled WGS sequence"/>
</dbReference>
<gene>
    <name evidence="9" type="ORF">DERYTH_LOCUS25096</name>
</gene>